<evidence type="ECO:0000313" key="2">
    <source>
        <dbReference type="Proteomes" id="UP000747399"/>
    </source>
</evidence>
<organism evidence="1 2">
    <name type="scientific">Volvox africanus</name>
    <dbReference type="NCBI Taxonomy" id="51714"/>
    <lineage>
        <taxon>Eukaryota</taxon>
        <taxon>Viridiplantae</taxon>
        <taxon>Chlorophyta</taxon>
        <taxon>core chlorophytes</taxon>
        <taxon>Chlorophyceae</taxon>
        <taxon>CS clade</taxon>
        <taxon>Chlamydomonadales</taxon>
        <taxon>Volvocaceae</taxon>
        <taxon>Volvox</taxon>
    </lineage>
</organism>
<comment type="caution">
    <text evidence="1">The sequence shown here is derived from an EMBL/GenBank/DDBJ whole genome shotgun (WGS) entry which is preliminary data.</text>
</comment>
<dbReference type="Proteomes" id="UP000747399">
    <property type="component" value="Unassembled WGS sequence"/>
</dbReference>
<gene>
    <name evidence="1" type="ORF">Vafri_17917</name>
</gene>
<keyword evidence="2" id="KW-1185">Reference proteome</keyword>
<accession>A0A8J4BLZ0</accession>
<name>A0A8J4BLZ0_9CHLO</name>
<protein>
    <submittedName>
        <fullName evidence="1">Uncharacterized protein</fullName>
    </submittedName>
</protein>
<sequence>MSPSQYLAPWSFDPLEPEQAKRLLLDELGARGGTVIREDMDRGYIAVLVPYELAPGRVQPLTPGNIAQGGGVTHAKGYLAACDNEHSPTKGCPRVPLLMFPAPFDTLYMHHDNKNVFCGDEW</sequence>
<evidence type="ECO:0000313" key="1">
    <source>
        <dbReference type="EMBL" id="GIL63908.1"/>
    </source>
</evidence>
<dbReference type="EMBL" id="BNCO01000061">
    <property type="protein sequence ID" value="GIL63908.1"/>
    <property type="molecule type" value="Genomic_DNA"/>
</dbReference>
<proteinExistence type="predicted"/>
<reference evidence="1" key="1">
    <citation type="journal article" date="2021" name="Proc. Natl. Acad. Sci. U.S.A.">
        <title>Three genomes in the algal genus Volvox reveal the fate of a haploid sex-determining region after a transition to homothallism.</title>
        <authorList>
            <person name="Yamamoto K."/>
            <person name="Hamaji T."/>
            <person name="Kawai-Toyooka H."/>
            <person name="Matsuzaki R."/>
            <person name="Takahashi F."/>
            <person name="Nishimura Y."/>
            <person name="Kawachi M."/>
            <person name="Noguchi H."/>
            <person name="Minakuchi Y."/>
            <person name="Umen J.G."/>
            <person name="Toyoda A."/>
            <person name="Nozaki H."/>
        </authorList>
    </citation>
    <scope>NUCLEOTIDE SEQUENCE</scope>
    <source>
        <strain evidence="1">NIES-3780</strain>
    </source>
</reference>
<dbReference type="AlphaFoldDB" id="A0A8J4BLZ0"/>